<evidence type="ECO:0000256" key="1">
    <source>
        <dbReference type="SAM" id="Phobius"/>
    </source>
</evidence>
<keyword evidence="1" id="KW-0472">Membrane</keyword>
<name>A0A9P6RUV8_9FUNG</name>
<keyword evidence="3" id="KW-1185">Reference proteome</keyword>
<sequence length="232" mass="26499">MASFKKLSKIYFQNPISNSFVLFIYVACFGVYAGSLVTKYSIDNDNDTDLMKLILVSVNILGFILISFGRHINLYQVFRLKVILYLIYAVLLAGVVVNYTIMVIRFRHPDEPDLEPLGFNVDSLTLAMTLLNDFMFLMVYIFFTSRKVLMLTVMLIVMEAIVFGVSFTLGSDDVIDTINLSATMLTLLFSIIFWTGETILETPRNRFRHFYEDVDMQALNPSHSNQSDKSLA</sequence>
<keyword evidence="1" id="KW-1133">Transmembrane helix</keyword>
<dbReference type="EMBL" id="JAAAIP010000043">
    <property type="protein sequence ID" value="KAG0328031.1"/>
    <property type="molecule type" value="Genomic_DNA"/>
</dbReference>
<feature type="transmembrane region" description="Helical" evidence="1">
    <location>
        <begin position="124"/>
        <end position="143"/>
    </location>
</feature>
<evidence type="ECO:0000313" key="2">
    <source>
        <dbReference type="EMBL" id="KAG0328031.1"/>
    </source>
</evidence>
<comment type="caution">
    <text evidence="2">The sequence shown here is derived from an EMBL/GenBank/DDBJ whole genome shotgun (WGS) entry which is preliminary data.</text>
</comment>
<evidence type="ECO:0000313" key="3">
    <source>
        <dbReference type="Proteomes" id="UP000738325"/>
    </source>
</evidence>
<feature type="transmembrane region" description="Helical" evidence="1">
    <location>
        <begin position="148"/>
        <end position="169"/>
    </location>
</feature>
<protein>
    <submittedName>
        <fullName evidence="2">Uncharacterized protein</fullName>
    </submittedName>
</protein>
<keyword evidence="1" id="KW-0812">Transmembrane</keyword>
<dbReference type="OrthoDB" id="2383853at2759"/>
<gene>
    <name evidence="2" type="ORF">BGZ99_006383</name>
</gene>
<accession>A0A9P6RUV8</accession>
<proteinExistence type="predicted"/>
<dbReference type="Proteomes" id="UP000738325">
    <property type="component" value="Unassembled WGS sequence"/>
</dbReference>
<feature type="transmembrane region" description="Helical" evidence="1">
    <location>
        <begin position="20"/>
        <end position="38"/>
    </location>
</feature>
<feature type="transmembrane region" description="Helical" evidence="1">
    <location>
        <begin position="50"/>
        <end position="70"/>
    </location>
</feature>
<organism evidence="2 3">
    <name type="scientific">Dissophora globulifera</name>
    <dbReference type="NCBI Taxonomy" id="979702"/>
    <lineage>
        <taxon>Eukaryota</taxon>
        <taxon>Fungi</taxon>
        <taxon>Fungi incertae sedis</taxon>
        <taxon>Mucoromycota</taxon>
        <taxon>Mortierellomycotina</taxon>
        <taxon>Mortierellomycetes</taxon>
        <taxon>Mortierellales</taxon>
        <taxon>Mortierellaceae</taxon>
        <taxon>Dissophora</taxon>
    </lineage>
</organism>
<feature type="transmembrane region" description="Helical" evidence="1">
    <location>
        <begin position="82"/>
        <end position="104"/>
    </location>
</feature>
<feature type="transmembrane region" description="Helical" evidence="1">
    <location>
        <begin position="181"/>
        <end position="200"/>
    </location>
</feature>
<reference evidence="2" key="1">
    <citation type="journal article" date="2020" name="Fungal Divers.">
        <title>Resolving the Mortierellaceae phylogeny through synthesis of multi-gene phylogenetics and phylogenomics.</title>
        <authorList>
            <person name="Vandepol N."/>
            <person name="Liber J."/>
            <person name="Desiro A."/>
            <person name="Na H."/>
            <person name="Kennedy M."/>
            <person name="Barry K."/>
            <person name="Grigoriev I.V."/>
            <person name="Miller A.N."/>
            <person name="O'Donnell K."/>
            <person name="Stajich J.E."/>
            <person name="Bonito G."/>
        </authorList>
    </citation>
    <scope>NUCLEOTIDE SEQUENCE</scope>
    <source>
        <strain evidence="2">REB-010B</strain>
    </source>
</reference>
<dbReference type="AlphaFoldDB" id="A0A9P6RUV8"/>